<evidence type="ECO:0000259" key="8">
    <source>
        <dbReference type="Pfam" id="PF00962"/>
    </source>
</evidence>
<keyword evidence="10" id="KW-1185">Reference proteome</keyword>
<dbReference type="AlphaFoldDB" id="A0AAD8Y367"/>
<protein>
    <submittedName>
        <fullName evidence="9">Adenosine deaminase</fullName>
        <ecNumber evidence="9">3.5.4.4</ecNumber>
    </submittedName>
</protein>
<dbReference type="GO" id="GO:0043103">
    <property type="term" value="P:hypoxanthine salvage"/>
    <property type="evidence" value="ECO:0007669"/>
    <property type="project" value="TreeGrafter"/>
</dbReference>
<comment type="pathway">
    <text evidence="2">Purine metabolism; purine nucleoside salvage.</text>
</comment>
<dbReference type="InterPro" id="IPR006330">
    <property type="entry name" value="Ado/ade_deaminase"/>
</dbReference>
<dbReference type="GO" id="GO:0006166">
    <property type="term" value="P:purine ribonucleoside salvage"/>
    <property type="evidence" value="ECO:0007669"/>
    <property type="project" value="UniProtKB-KW"/>
</dbReference>
<dbReference type="InterPro" id="IPR032466">
    <property type="entry name" value="Metal_Hydrolase"/>
</dbReference>
<evidence type="ECO:0000256" key="6">
    <source>
        <dbReference type="ARBA" id="ARBA00022833"/>
    </source>
</evidence>
<comment type="caution">
    <text evidence="9">The sequence shown here is derived from an EMBL/GenBank/DDBJ whole genome shotgun (WGS) entry which is preliminary data.</text>
</comment>
<dbReference type="GO" id="GO:0046872">
    <property type="term" value="F:metal ion binding"/>
    <property type="evidence" value="ECO:0007669"/>
    <property type="project" value="UniProtKB-KW"/>
</dbReference>
<evidence type="ECO:0000256" key="1">
    <source>
        <dbReference type="ARBA" id="ARBA00001947"/>
    </source>
</evidence>
<dbReference type="GO" id="GO:0000034">
    <property type="term" value="F:adenine deaminase activity"/>
    <property type="evidence" value="ECO:0007669"/>
    <property type="project" value="TreeGrafter"/>
</dbReference>
<keyword evidence="5 9" id="KW-0378">Hydrolase</keyword>
<evidence type="ECO:0000256" key="7">
    <source>
        <dbReference type="SAM" id="MobiDB-lite"/>
    </source>
</evidence>
<dbReference type="GO" id="GO:0005829">
    <property type="term" value="C:cytosol"/>
    <property type="evidence" value="ECO:0007669"/>
    <property type="project" value="TreeGrafter"/>
</dbReference>
<dbReference type="InterPro" id="IPR001365">
    <property type="entry name" value="A_deaminase_dom"/>
</dbReference>
<name>A0AAD8Y367_9STRA</name>
<keyword evidence="3" id="KW-0479">Metal-binding</keyword>
<sequence length="281" mass="32239">MCRGRQQRQQKQKTANYSDVNSQSSAMLKRFVTTMPKVELHVHLEGTLEPELVLTLAERNNIDLSSYFKDVNDLRSKYESIKCLNSFLQVYHRCASVLRTERDFYDATMAYLSRAKKDNVVYAELFFDPQCHKQTGVSFETMADGILAAVDDANHQLDIKCKLIPCFMRHLSEASAMSMWSEIFKYFQQHPKARDKIIGIGLDSDEQDNPPSKFHGVFWKIRHASKSVVGDMHIVAHAGEEGPSNYISQALNLLRSERIDHGVQCLSDDKLVQRLRDEHIP</sequence>
<feature type="domain" description="Adenosine deaminase" evidence="8">
    <location>
        <begin position="36"/>
        <end position="281"/>
    </location>
</feature>
<dbReference type="Gene3D" id="3.20.20.140">
    <property type="entry name" value="Metal-dependent hydrolases"/>
    <property type="match status" value="1"/>
</dbReference>
<dbReference type="EC" id="3.5.4.4" evidence="9"/>
<dbReference type="SUPFAM" id="SSF51556">
    <property type="entry name" value="Metallo-dependent hydrolases"/>
    <property type="match status" value="1"/>
</dbReference>
<proteinExistence type="predicted"/>
<evidence type="ECO:0000256" key="2">
    <source>
        <dbReference type="ARBA" id="ARBA00005058"/>
    </source>
</evidence>
<dbReference type="PANTHER" id="PTHR43114:SF6">
    <property type="entry name" value="ADENINE DEAMINASE"/>
    <property type="match status" value="1"/>
</dbReference>
<evidence type="ECO:0000256" key="3">
    <source>
        <dbReference type="ARBA" id="ARBA00022723"/>
    </source>
</evidence>
<dbReference type="NCBIfam" id="TIGR01430">
    <property type="entry name" value="aden_deam"/>
    <property type="match status" value="1"/>
</dbReference>
<dbReference type="GO" id="GO:0006146">
    <property type="term" value="P:adenine catabolic process"/>
    <property type="evidence" value="ECO:0007669"/>
    <property type="project" value="TreeGrafter"/>
</dbReference>
<keyword evidence="4" id="KW-0660">Purine salvage</keyword>
<dbReference type="EMBL" id="JATAAI010000021">
    <property type="protein sequence ID" value="KAK1738190.1"/>
    <property type="molecule type" value="Genomic_DNA"/>
</dbReference>
<evidence type="ECO:0000313" key="10">
    <source>
        <dbReference type="Proteomes" id="UP001224775"/>
    </source>
</evidence>
<dbReference type="Pfam" id="PF00962">
    <property type="entry name" value="A_deaminase"/>
    <property type="match status" value="1"/>
</dbReference>
<feature type="compositionally biased region" description="Basic residues" evidence="7">
    <location>
        <begin position="1"/>
        <end position="11"/>
    </location>
</feature>
<keyword evidence="6" id="KW-0862">Zinc</keyword>
<organism evidence="9 10">
    <name type="scientific">Skeletonema marinoi</name>
    <dbReference type="NCBI Taxonomy" id="267567"/>
    <lineage>
        <taxon>Eukaryota</taxon>
        <taxon>Sar</taxon>
        <taxon>Stramenopiles</taxon>
        <taxon>Ochrophyta</taxon>
        <taxon>Bacillariophyta</taxon>
        <taxon>Coscinodiscophyceae</taxon>
        <taxon>Thalassiosirophycidae</taxon>
        <taxon>Thalassiosirales</taxon>
        <taxon>Skeletonemataceae</taxon>
        <taxon>Skeletonema</taxon>
        <taxon>Skeletonema marinoi-dohrnii complex</taxon>
    </lineage>
</organism>
<evidence type="ECO:0000313" key="9">
    <source>
        <dbReference type="EMBL" id="KAK1738190.1"/>
    </source>
</evidence>
<reference evidence="9" key="1">
    <citation type="submission" date="2023-06" db="EMBL/GenBank/DDBJ databases">
        <title>Survivors Of The Sea: Transcriptome response of Skeletonema marinoi to long-term dormancy.</title>
        <authorList>
            <person name="Pinder M.I.M."/>
            <person name="Kourtchenko O."/>
            <person name="Robertson E.K."/>
            <person name="Larsson T."/>
            <person name="Maumus F."/>
            <person name="Osuna-Cruz C.M."/>
            <person name="Vancaester E."/>
            <person name="Stenow R."/>
            <person name="Vandepoele K."/>
            <person name="Ploug H."/>
            <person name="Bruchert V."/>
            <person name="Godhe A."/>
            <person name="Topel M."/>
        </authorList>
    </citation>
    <scope>NUCLEOTIDE SEQUENCE</scope>
    <source>
        <strain evidence="9">R05AC</strain>
    </source>
</reference>
<comment type="cofactor">
    <cofactor evidence="1">
        <name>Zn(2+)</name>
        <dbReference type="ChEBI" id="CHEBI:29105"/>
    </cofactor>
</comment>
<dbReference type="PANTHER" id="PTHR43114">
    <property type="entry name" value="ADENINE DEAMINASE"/>
    <property type="match status" value="1"/>
</dbReference>
<evidence type="ECO:0000256" key="5">
    <source>
        <dbReference type="ARBA" id="ARBA00022801"/>
    </source>
</evidence>
<dbReference type="Proteomes" id="UP001224775">
    <property type="component" value="Unassembled WGS sequence"/>
</dbReference>
<feature type="region of interest" description="Disordered" evidence="7">
    <location>
        <begin position="1"/>
        <end position="21"/>
    </location>
</feature>
<gene>
    <name evidence="9" type="ORF">QTG54_010859</name>
</gene>
<accession>A0AAD8Y367</accession>
<evidence type="ECO:0000256" key="4">
    <source>
        <dbReference type="ARBA" id="ARBA00022726"/>
    </source>
</evidence>